<dbReference type="EMBL" id="BAAAVI010000057">
    <property type="protein sequence ID" value="GAA2896104.1"/>
    <property type="molecule type" value="Genomic_DNA"/>
</dbReference>
<name>A0ABP6ILZ9_9ACTN</name>
<organism evidence="1 2">
    <name type="scientific">Streptosporangium fragile</name>
    <dbReference type="NCBI Taxonomy" id="46186"/>
    <lineage>
        <taxon>Bacteria</taxon>
        <taxon>Bacillati</taxon>
        <taxon>Actinomycetota</taxon>
        <taxon>Actinomycetes</taxon>
        <taxon>Streptosporangiales</taxon>
        <taxon>Streptosporangiaceae</taxon>
        <taxon>Streptosporangium</taxon>
    </lineage>
</organism>
<comment type="caution">
    <text evidence="1">The sequence shown here is derived from an EMBL/GenBank/DDBJ whole genome shotgun (WGS) entry which is preliminary data.</text>
</comment>
<keyword evidence="2" id="KW-1185">Reference proteome</keyword>
<dbReference type="Proteomes" id="UP001500831">
    <property type="component" value="Unassembled WGS sequence"/>
</dbReference>
<protein>
    <submittedName>
        <fullName evidence="1">Uncharacterized protein</fullName>
    </submittedName>
</protein>
<evidence type="ECO:0000313" key="1">
    <source>
        <dbReference type="EMBL" id="GAA2896104.1"/>
    </source>
</evidence>
<evidence type="ECO:0000313" key="2">
    <source>
        <dbReference type="Proteomes" id="UP001500831"/>
    </source>
</evidence>
<proteinExistence type="predicted"/>
<sequence length="62" mass="6557">MPAWPARPSRGKGKAHGVTVTAGNRMTWFVGRQGDLAVAALPKNCNASAITGSFFSGFRTYS</sequence>
<gene>
    <name evidence="1" type="ORF">GCM10010517_61030</name>
</gene>
<accession>A0ABP6ILZ9</accession>
<reference evidence="2" key="1">
    <citation type="journal article" date="2019" name="Int. J. Syst. Evol. Microbiol.">
        <title>The Global Catalogue of Microorganisms (GCM) 10K type strain sequencing project: providing services to taxonomists for standard genome sequencing and annotation.</title>
        <authorList>
            <consortium name="The Broad Institute Genomics Platform"/>
            <consortium name="The Broad Institute Genome Sequencing Center for Infectious Disease"/>
            <person name="Wu L."/>
            <person name="Ma J."/>
        </authorList>
    </citation>
    <scope>NUCLEOTIDE SEQUENCE [LARGE SCALE GENOMIC DNA]</scope>
    <source>
        <strain evidence="2">JCM 6242</strain>
    </source>
</reference>